<reference evidence="4 5" key="1">
    <citation type="submission" date="2023-07" db="EMBL/GenBank/DDBJ databases">
        <title>Genomic Encyclopedia of Type Strains, Phase IV (KMG-IV): sequencing the most valuable type-strain genomes for metagenomic binning, comparative biology and taxonomic classification.</title>
        <authorList>
            <person name="Goeker M."/>
        </authorList>
    </citation>
    <scope>NUCLEOTIDE SEQUENCE [LARGE SCALE GENOMIC DNA]</scope>
    <source>
        <strain evidence="4 5">DSM 19619</strain>
    </source>
</reference>
<keyword evidence="2" id="KW-1133">Transmembrane helix</keyword>
<dbReference type="PRINTS" id="PR01490">
    <property type="entry name" value="RTXTOXIND"/>
</dbReference>
<proteinExistence type="predicted"/>
<dbReference type="PANTHER" id="PTHR30386:SF28">
    <property type="entry name" value="EXPORTED PROTEIN"/>
    <property type="match status" value="1"/>
</dbReference>
<dbReference type="Proteomes" id="UP001242480">
    <property type="component" value="Unassembled WGS sequence"/>
</dbReference>
<dbReference type="EMBL" id="JAUSVX010000026">
    <property type="protein sequence ID" value="MDQ0474785.1"/>
    <property type="molecule type" value="Genomic_DNA"/>
</dbReference>
<dbReference type="Pfam" id="PF26002">
    <property type="entry name" value="Beta-barrel_AprE"/>
    <property type="match status" value="1"/>
</dbReference>
<keyword evidence="2" id="KW-0812">Transmembrane</keyword>
<keyword evidence="5" id="KW-1185">Reference proteome</keyword>
<evidence type="ECO:0000256" key="1">
    <source>
        <dbReference type="SAM" id="Coils"/>
    </source>
</evidence>
<organism evidence="4 5">
    <name type="scientific">Labrys wisconsinensis</name>
    <dbReference type="NCBI Taxonomy" id="425677"/>
    <lineage>
        <taxon>Bacteria</taxon>
        <taxon>Pseudomonadati</taxon>
        <taxon>Pseudomonadota</taxon>
        <taxon>Alphaproteobacteria</taxon>
        <taxon>Hyphomicrobiales</taxon>
        <taxon>Xanthobacteraceae</taxon>
        <taxon>Labrys</taxon>
    </lineage>
</organism>
<evidence type="ECO:0000256" key="2">
    <source>
        <dbReference type="SAM" id="Phobius"/>
    </source>
</evidence>
<accession>A0ABU0JKH5</accession>
<evidence type="ECO:0000313" key="4">
    <source>
        <dbReference type="EMBL" id="MDQ0474785.1"/>
    </source>
</evidence>
<dbReference type="Gene3D" id="2.40.30.170">
    <property type="match status" value="1"/>
</dbReference>
<evidence type="ECO:0000313" key="5">
    <source>
        <dbReference type="Proteomes" id="UP001242480"/>
    </source>
</evidence>
<comment type="caution">
    <text evidence="4">The sequence shown here is derived from an EMBL/GenBank/DDBJ whole genome shotgun (WGS) entry which is preliminary data.</text>
</comment>
<dbReference type="RefSeq" id="WP_307284996.1">
    <property type="nucleotide sequence ID" value="NZ_JAUSVX010000026.1"/>
</dbReference>
<dbReference type="PANTHER" id="PTHR30386">
    <property type="entry name" value="MEMBRANE FUSION SUBUNIT OF EMRAB-TOLC MULTIDRUG EFFLUX PUMP"/>
    <property type="match status" value="1"/>
</dbReference>
<keyword evidence="1" id="KW-0175">Coiled coil</keyword>
<feature type="transmembrane region" description="Helical" evidence="2">
    <location>
        <begin position="21"/>
        <end position="48"/>
    </location>
</feature>
<dbReference type="InterPro" id="IPR050739">
    <property type="entry name" value="MFP"/>
</dbReference>
<feature type="coiled-coil region" evidence="1">
    <location>
        <begin position="126"/>
        <end position="174"/>
    </location>
</feature>
<keyword evidence="2" id="KW-0472">Membrane</keyword>
<feature type="domain" description="AprE-like beta-barrel" evidence="3">
    <location>
        <begin position="302"/>
        <end position="393"/>
    </location>
</feature>
<sequence length="414" mass="44026">MSELFRREAVSHAARRLDGAVILATPTSIKTLGLFFAVVIFAAAAFLAQASYARKATVSGYLVPDLGMIRVTAPSGGTLQSIIVHEGDVIRSGDRVAVLGLAGEIAAGNVGAVIAEGLQSESTAAQARAEAKLAQLRVEGDQARDRLAKSRAELADLATQAALQQQRVDLAQAELDRGIAVAAKGFLPRKDVDDRRLALLSSRQDLAGERRQQAEVERDIADVNARLASIPLEIDAARSDAETAAATLRQRRAESEARRQQFVTAPLGGRVAVLPVTTGQTVAAGSVVAVIIPEGGRLEAELLAPSRSIGFIRPGQDVALSLQAFPYQRFGTLHGRVRTVSTTVIAPSDVGLPGLGLQEPVFRIRVSLPRESMDAYGQVIPLQPGMLLSADIVFDRRSLLQWLFDPIYAVAGKP</sequence>
<evidence type="ECO:0000259" key="3">
    <source>
        <dbReference type="Pfam" id="PF26002"/>
    </source>
</evidence>
<gene>
    <name evidence="4" type="ORF">QO011_007827</name>
</gene>
<feature type="coiled-coil region" evidence="1">
    <location>
        <begin position="206"/>
        <end position="258"/>
    </location>
</feature>
<protein>
    <submittedName>
        <fullName evidence="4">Membrane fusion protein</fullName>
    </submittedName>
</protein>
<dbReference type="InterPro" id="IPR058982">
    <property type="entry name" value="Beta-barrel_AprE"/>
</dbReference>
<name>A0ABU0JKH5_9HYPH</name>